<dbReference type="Proteomes" id="UP000650833">
    <property type="component" value="Unassembled WGS sequence"/>
</dbReference>
<dbReference type="InterPro" id="IPR044749">
    <property type="entry name" value="FANCM_DEXDc"/>
</dbReference>
<feature type="region of interest" description="Disordered" evidence="12">
    <location>
        <begin position="1166"/>
        <end position="1188"/>
    </location>
</feature>
<keyword evidence="16" id="KW-1185">Reference proteome</keyword>
<keyword evidence="8" id="KW-0238">DNA-binding</keyword>
<keyword evidence="4" id="KW-0227">DNA damage</keyword>
<evidence type="ECO:0000256" key="9">
    <source>
        <dbReference type="ARBA" id="ARBA00023204"/>
    </source>
</evidence>
<dbReference type="CDD" id="cd12091">
    <property type="entry name" value="FANCM_ID"/>
    <property type="match status" value="1"/>
</dbReference>
<feature type="region of interest" description="Disordered" evidence="12">
    <location>
        <begin position="1207"/>
        <end position="1246"/>
    </location>
</feature>
<dbReference type="SMART" id="SM00487">
    <property type="entry name" value="DEXDc"/>
    <property type="match status" value="1"/>
</dbReference>
<dbReference type="SMART" id="SM00490">
    <property type="entry name" value="HELICc"/>
    <property type="match status" value="1"/>
</dbReference>
<dbReference type="Pfam" id="PF04851">
    <property type="entry name" value="ResIII"/>
    <property type="match status" value="1"/>
</dbReference>
<feature type="domain" description="Helicase C-terminal" evidence="14">
    <location>
        <begin position="441"/>
        <end position="609"/>
    </location>
</feature>
<dbReference type="Gene3D" id="3.40.50.300">
    <property type="entry name" value="P-loop containing nucleotide triphosphate hydrolases"/>
    <property type="match status" value="2"/>
</dbReference>
<dbReference type="GO" id="GO:0009378">
    <property type="term" value="F:four-way junction helicase activity"/>
    <property type="evidence" value="ECO:0007669"/>
    <property type="project" value="TreeGrafter"/>
</dbReference>
<evidence type="ECO:0000259" key="13">
    <source>
        <dbReference type="PROSITE" id="PS51192"/>
    </source>
</evidence>
<evidence type="ECO:0000256" key="12">
    <source>
        <dbReference type="SAM" id="MobiDB-lite"/>
    </source>
</evidence>
<dbReference type="GO" id="GO:0005634">
    <property type="term" value="C:nucleus"/>
    <property type="evidence" value="ECO:0007669"/>
    <property type="project" value="UniProtKB-SubCell"/>
</dbReference>
<keyword evidence="7" id="KW-0067">ATP-binding</keyword>
<dbReference type="GO" id="GO:0005524">
    <property type="term" value="F:ATP binding"/>
    <property type="evidence" value="ECO:0007669"/>
    <property type="project" value="UniProtKB-UniRule"/>
</dbReference>
<organism evidence="15 16">
    <name type="scientific">Mucor plumbeus</name>
    <dbReference type="NCBI Taxonomy" id="97098"/>
    <lineage>
        <taxon>Eukaryota</taxon>
        <taxon>Fungi</taxon>
        <taxon>Fungi incertae sedis</taxon>
        <taxon>Mucoromycota</taxon>
        <taxon>Mucoromycotina</taxon>
        <taxon>Mucoromycetes</taxon>
        <taxon>Mucorales</taxon>
        <taxon>Mucorineae</taxon>
        <taxon>Mucoraceae</taxon>
        <taxon>Mucor</taxon>
    </lineage>
</organism>
<dbReference type="InterPro" id="IPR006935">
    <property type="entry name" value="Helicase/UvrB_N"/>
</dbReference>
<dbReference type="PANTHER" id="PTHR14025">
    <property type="entry name" value="FANCONI ANEMIA GROUP M FANCM FAMILY MEMBER"/>
    <property type="match status" value="1"/>
</dbReference>
<comment type="similarity">
    <text evidence="2 11">Belongs to the DEAD box helicase family. DEAH subfamily. FANCM sub-subfamily.</text>
</comment>
<keyword evidence="3" id="KW-0547">Nucleotide-binding</keyword>
<evidence type="ECO:0000256" key="1">
    <source>
        <dbReference type="ARBA" id="ARBA00004123"/>
    </source>
</evidence>
<accession>A0A8H7UW31</accession>
<dbReference type="GO" id="GO:0036297">
    <property type="term" value="P:interstrand cross-link repair"/>
    <property type="evidence" value="ECO:0007669"/>
    <property type="project" value="TreeGrafter"/>
</dbReference>
<dbReference type="PROSITE" id="PS51192">
    <property type="entry name" value="HELICASE_ATP_BIND_1"/>
    <property type="match status" value="1"/>
</dbReference>
<dbReference type="InterPro" id="IPR001650">
    <property type="entry name" value="Helicase_C-like"/>
</dbReference>
<dbReference type="PROSITE" id="PS51194">
    <property type="entry name" value="HELICASE_CTER"/>
    <property type="match status" value="1"/>
</dbReference>
<dbReference type="CDD" id="cd18033">
    <property type="entry name" value="DEXDc_FANCM"/>
    <property type="match status" value="1"/>
</dbReference>
<evidence type="ECO:0000259" key="14">
    <source>
        <dbReference type="PROSITE" id="PS51194"/>
    </source>
</evidence>
<dbReference type="FunFam" id="3.40.50.300:FF:001992">
    <property type="entry name" value="ATP-dependent RNA helicase, putative"/>
    <property type="match status" value="1"/>
</dbReference>
<keyword evidence="5" id="KW-0378">Hydrolase</keyword>
<dbReference type="Pfam" id="PF00271">
    <property type="entry name" value="Helicase_C"/>
    <property type="match status" value="1"/>
</dbReference>
<dbReference type="PANTHER" id="PTHR14025:SF20">
    <property type="entry name" value="FANCONI ANEMIA GROUP M PROTEIN"/>
    <property type="match status" value="1"/>
</dbReference>
<feature type="compositionally biased region" description="Polar residues" evidence="12">
    <location>
        <begin position="872"/>
        <end position="884"/>
    </location>
</feature>
<comment type="caution">
    <text evidence="15">The sequence shown here is derived from an EMBL/GenBank/DDBJ whole genome shotgun (WGS) entry which is preliminary data.</text>
</comment>
<evidence type="ECO:0000256" key="5">
    <source>
        <dbReference type="ARBA" id="ARBA00022801"/>
    </source>
</evidence>
<feature type="region of interest" description="Disordered" evidence="12">
    <location>
        <begin position="1287"/>
        <end position="1306"/>
    </location>
</feature>
<proteinExistence type="inferred from homology"/>
<dbReference type="GO" id="GO:0043138">
    <property type="term" value="F:3'-5' DNA helicase activity"/>
    <property type="evidence" value="ECO:0007669"/>
    <property type="project" value="InterPro"/>
</dbReference>
<protein>
    <recommendedName>
        <fullName evidence="11">ATP-dependent DNA helicase</fullName>
        <ecNumber evidence="11">3.6.4.12</ecNumber>
    </recommendedName>
</protein>
<evidence type="ECO:0000256" key="8">
    <source>
        <dbReference type="ARBA" id="ARBA00023125"/>
    </source>
</evidence>
<dbReference type="CDD" id="cd18801">
    <property type="entry name" value="SF2_C_FANCM_Hef"/>
    <property type="match status" value="1"/>
</dbReference>
<dbReference type="GO" id="GO:0045003">
    <property type="term" value="P:double-strand break repair via synthesis-dependent strand annealing"/>
    <property type="evidence" value="ECO:0007669"/>
    <property type="project" value="TreeGrafter"/>
</dbReference>
<name>A0A8H7UW31_9FUNG</name>
<comment type="catalytic activity">
    <reaction evidence="11">
        <text>ATP + H2O = ADP + phosphate + H(+)</text>
        <dbReference type="Rhea" id="RHEA:13065"/>
        <dbReference type="ChEBI" id="CHEBI:15377"/>
        <dbReference type="ChEBI" id="CHEBI:15378"/>
        <dbReference type="ChEBI" id="CHEBI:30616"/>
        <dbReference type="ChEBI" id="CHEBI:43474"/>
        <dbReference type="ChEBI" id="CHEBI:456216"/>
        <dbReference type="EC" id="3.6.4.12"/>
    </reaction>
</comment>
<keyword evidence="6" id="KW-0347">Helicase</keyword>
<feature type="compositionally biased region" description="Acidic residues" evidence="12">
    <location>
        <begin position="1287"/>
        <end position="1300"/>
    </location>
</feature>
<gene>
    <name evidence="15" type="ORF">INT46_011798</name>
</gene>
<feature type="domain" description="Helicase ATP-binding" evidence="13">
    <location>
        <begin position="100"/>
        <end position="268"/>
    </location>
</feature>
<dbReference type="EC" id="3.6.4.12" evidence="11"/>
<feature type="compositionally biased region" description="Acidic residues" evidence="12">
    <location>
        <begin position="1166"/>
        <end position="1175"/>
    </location>
</feature>
<evidence type="ECO:0000256" key="6">
    <source>
        <dbReference type="ARBA" id="ARBA00022806"/>
    </source>
</evidence>
<dbReference type="GO" id="GO:0000400">
    <property type="term" value="F:four-way junction DNA binding"/>
    <property type="evidence" value="ECO:0007669"/>
    <property type="project" value="TreeGrafter"/>
</dbReference>
<reference evidence="15" key="1">
    <citation type="submission" date="2020-12" db="EMBL/GenBank/DDBJ databases">
        <title>Metabolic potential, ecology and presence of endohyphal bacteria is reflected in genomic diversity of Mucoromycotina.</title>
        <authorList>
            <person name="Muszewska A."/>
            <person name="Okrasinska A."/>
            <person name="Steczkiewicz K."/>
            <person name="Drgas O."/>
            <person name="Orlowska M."/>
            <person name="Perlinska-Lenart U."/>
            <person name="Aleksandrzak-Piekarczyk T."/>
            <person name="Szatraj K."/>
            <person name="Zielenkiewicz U."/>
            <person name="Pilsyk S."/>
            <person name="Malc E."/>
            <person name="Mieczkowski P."/>
            <person name="Kruszewska J.S."/>
            <person name="Biernat P."/>
            <person name="Pawlowska J."/>
        </authorList>
    </citation>
    <scope>NUCLEOTIDE SEQUENCE</scope>
    <source>
        <strain evidence="15">CBS 226.32</strain>
    </source>
</reference>
<dbReference type="SUPFAM" id="SSF52540">
    <property type="entry name" value="P-loop containing nucleoside triphosphate hydrolases"/>
    <property type="match status" value="1"/>
</dbReference>
<feature type="region of interest" description="Disordered" evidence="12">
    <location>
        <begin position="1343"/>
        <end position="1366"/>
    </location>
</feature>
<comment type="subunit">
    <text evidence="11">Interacts with the MHF histone-fold complex to form the FANCM-MHF complex.</text>
</comment>
<keyword evidence="9" id="KW-0234">DNA repair</keyword>
<evidence type="ECO:0000256" key="10">
    <source>
        <dbReference type="ARBA" id="ARBA00023242"/>
    </source>
</evidence>
<feature type="region of interest" description="Disordered" evidence="12">
    <location>
        <begin position="836"/>
        <end position="886"/>
    </location>
</feature>
<dbReference type="GO" id="GO:0016787">
    <property type="term" value="F:hydrolase activity"/>
    <property type="evidence" value="ECO:0007669"/>
    <property type="project" value="UniProtKB-KW"/>
</dbReference>
<feature type="compositionally biased region" description="Low complexity" evidence="12">
    <location>
        <begin position="1130"/>
        <end position="1147"/>
    </location>
</feature>
<evidence type="ECO:0000256" key="3">
    <source>
        <dbReference type="ARBA" id="ARBA00022741"/>
    </source>
</evidence>
<evidence type="ECO:0000256" key="4">
    <source>
        <dbReference type="ARBA" id="ARBA00022763"/>
    </source>
</evidence>
<comment type="subcellular location">
    <subcellularLocation>
        <location evidence="1 11">Nucleus</location>
    </subcellularLocation>
</comment>
<feature type="compositionally biased region" description="Basic residues" evidence="12">
    <location>
        <begin position="1343"/>
        <end position="1355"/>
    </location>
</feature>
<dbReference type="OrthoDB" id="164902at2759"/>
<dbReference type="InterPro" id="IPR014001">
    <property type="entry name" value="Helicase_ATP-bd"/>
</dbReference>
<evidence type="ECO:0000256" key="7">
    <source>
        <dbReference type="ARBA" id="ARBA00022840"/>
    </source>
</evidence>
<sequence length="1495" mass="171376">MNYEKDITDQKMLLEAFADDFDDFDDFGDDIDLDELVEVADTVEQTHAAGQISFVPTDDDPPPPPILPSNTPCPFAFNPEELRTWVYPTNYPIRGYQLNIVHKAMFNNTLVALPTGLGKTFIAAVVMYNYWRWFPESKIIFMAHTRPLVDQQIEACFTICGIPQNETAEMTGESKVAKRQELWNTKRVFFATPQTVQNDLRSNICPAHLVSCIVIDEAHKATGNYAFTDVIRKIYHKNKHFRVLALTATPGSSLDAVQSVITNLHISRIELRTEDSMDIRQFTHGKNIQRIVVKLGYTEGSTGILPRIINDFAKKVFEPLLLDLSKKPTTVSPILERATTFGLRSARIHFQDTATNLNKSFKYYIIQVFLVAESASRAYDYLCQFGIKPFIDYIESLFAEYQEKNKLTKPQAAFFKHSALNAILRHAKQEALKADFIGHPKLDHLLSILIDHFASLSDGEVSKVMIFSSFRSSVLDIRDVLDRHKPMIRSTIFVGQASDKQGSRGLNQKEQQEVIRKFKSDEYNVLVATSIGEEGLDIGEIDLIICYDSQSSPIRMLQRMGRTGRKRQGKCILLHTESEEKKFNQAKETYSRMQGMIAKGTFVKYYKPEPKILPANYKPTICRKQLTVGTYQPRINSRKRKKNAERTEYTPDGFLQPDVERSFIRNFCNQNHNYTNINEIMIQFWPIKQTIDSINKFMPLQSRLQATHRVEHSKRTLQLTNLVDKMEYRIMNPGKKIFVQIPKQQTQLKLPSKSSKNKLILPIPRKRRNVSSRLDDEDFKDFMQNNNIDQIVDLPVDKDQQPSQQEKVNKGKAKMTLSQEIRDMNANINMDLDTTEQETDIPSWDNEPQSWDPLLPDSIFDDVDPLPDLNHQKSLNSPSFSAAHTPSPSFSCTSSFKKVTTHFSHPPKLQKSVSILSENDLGDEFDFSLDASFIEQADALVISKTEPGFDDPLEPRFDFEQTNNIPNKKAITLTWHGNPPFSAKGLKLLEERQKRLEAKTGHRILMYFEKKNSVIAISQQPVPLKKQHETNLVENAINSDQTMEKQADIDEFEDMDFNEDMFANFLENKIDEDGYYAENFMYGQDDTSTQNIAEKSILYADNTIHNAKQDAFVISPVEEDAHKAKSSVNQNSRHQQQRYQQSKQSEQTDINEEDIIVFDLDEINEISSSSDEEPKESENIRPIPNDYAHGALQRRQSVYAIKESQELISQTNDNDENIDKSVDGSEESSLIHKSRRNAVISEDEQESPSLLSALSKGLYTPSPLRQVRESESPILIRRRLKRPLIKDDDEEGEEEEEQADSPEVFKSKGRRRLKRRITNEEDDDFIVLPPSQSELNRRLMQSRKNTKKQRKKIYRHPQPQFDGGLVNPFIDQEADYTSEEGHTDEEVEVLFNSSATSVVNSFINDEDDSSAGNSSLFSASDNAPNLLLHDQDDLPPNRKHWMNRFDADKWLNVNAEEDSVVVTDEEVEAGDEESVQDFTSDLRNNVIQDDEDDFM</sequence>
<evidence type="ECO:0000256" key="2">
    <source>
        <dbReference type="ARBA" id="ARBA00009889"/>
    </source>
</evidence>
<evidence type="ECO:0000256" key="11">
    <source>
        <dbReference type="RuleBase" id="RU367027"/>
    </source>
</evidence>
<dbReference type="FunFam" id="3.40.50.300:FF:000861">
    <property type="entry name" value="Fanconi anemia, complementation group M"/>
    <property type="match status" value="1"/>
</dbReference>
<keyword evidence="10" id="KW-0539">Nucleus</keyword>
<comment type="function">
    <text evidence="11">ATP-dependent DNA helicase involved in DNA damage repair by homologous recombination and in genome maintenance. Capable of unwinding D-loops. Plays a role in limiting crossover recombinants during mitotic DNA double-strand break (DSB) repair. Component of a FANCM-MHF complex which promotes gene conversion at blocked replication forks, probably by reversal of the stalled fork.</text>
</comment>
<evidence type="ECO:0000313" key="15">
    <source>
        <dbReference type="EMBL" id="KAG2196177.1"/>
    </source>
</evidence>
<dbReference type="EMBL" id="JAEPRC010000488">
    <property type="protein sequence ID" value="KAG2196177.1"/>
    <property type="molecule type" value="Genomic_DNA"/>
</dbReference>
<dbReference type="InterPro" id="IPR027417">
    <property type="entry name" value="P-loop_NTPase"/>
</dbReference>
<evidence type="ECO:0000313" key="16">
    <source>
        <dbReference type="Proteomes" id="UP000650833"/>
    </source>
</evidence>
<dbReference type="InterPro" id="IPR039686">
    <property type="entry name" value="FANCM/Mph1-like_ID"/>
</dbReference>
<feature type="region of interest" description="Disordered" evidence="12">
    <location>
        <begin position="1122"/>
        <end position="1151"/>
    </location>
</feature>